<keyword evidence="1" id="KW-0812">Transmembrane</keyword>
<proteinExistence type="predicted"/>
<protein>
    <submittedName>
        <fullName evidence="2">Uncharacterized protein</fullName>
    </submittedName>
</protein>
<dbReference type="Proteomes" id="UP000230543">
    <property type="component" value="Unassembled WGS sequence"/>
</dbReference>
<accession>A0A2M6WC74</accession>
<keyword evidence="1" id="KW-0472">Membrane</keyword>
<evidence type="ECO:0000313" key="3">
    <source>
        <dbReference type="Proteomes" id="UP000230543"/>
    </source>
</evidence>
<name>A0A2M6WC74_9BACT</name>
<organism evidence="2 3">
    <name type="scientific">Candidatus Komeilibacteria bacterium CG10_big_fil_rev_8_21_14_0_10_41_13</name>
    <dbReference type="NCBI Taxonomy" id="1974476"/>
    <lineage>
        <taxon>Bacteria</taxon>
        <taxon>Candidatus Komeiliibacteriota</taxon>
    </lineage>
</organism>
<keyword evidence="1" id="KW-1133">Transmembrane helix</keyword>
<comment type="caution">
    <text evidence="2">The sequence shown here is derived from an EMBL/GenBank/DDBJ whole genome shotgun (WGS) entry which is preliminary data.</text>
</comment>
<evidence type="ECO:0000256" key="1">
    <source>
        <dbReference type="SAM" id="Phobius"/>
    </source>
</evidence>
<gene>
    <name evidence="2" type="ORF">COU22_02390</name>
</gene>
<evidence type="ECO:0000313" key="2">
    <source>
        <dbReference type="EMBL" id="PIT90399.1"/>
    </source>
</evidence>
<feature type="transmembrane region" description="Helical" evidence="1">
    <location>
        <begin position="7"/>
        <end position="24"/>
    </location>
</feature>
<dbReference type="AlphaFoldDB" id="A0A2M6WC74"/>
<sequence length="162" mass="17856">MIKKRAIISLTVLVVIVTSTYYFIRSAEITEGYEYYNNKFIIQNSAGDEIFSLQDNGSASRGGENISWDVNSASLPAAQKPVGWNEGFEIRDPDGNEIIFYIEENAGQTVVHLAGDIIENLGNSIQQNPLGFNVIFQNSDGENFAYLNSVGSLYLRGDALGF</sequence>
<reference evidence="3" key="1">
    <citation type="submission" date="2017-09" db="EMBL/GenBank/DDBJ databases">
        <title>Depth-based differentiation of microbial function through sediment-hosted aquifers and enrichment of novel symbionts in the deep terrestrial subsurface.</title>
        <authorList>
            <person name="Probst A.J."/>
            <person name="Ladd B."/>
            <person name="Jarett J.K."/>
            <person name="Geller-Mcgrath D.E."/>
            <person name="Sieber C.M.K."/>
            <person name="Emerson J.B."/>
            <person name="Anantharaman K."/>
            <person name="Thomas B.C."/>
            <person name="Malmstrom R."/>
            <person name="Stieglmeier M."/>
            <person name="Klingl A."/>
            <person name="Woyke T."/>
            <person name="Ryan C.M."/>
            <person name="Banfield J.F."/>
        </authorList>
    </citation>
    <scope>NUCLEOTIDE SEQUENCE [LARGE SCALE GENOMIC DNA]</scope>
</reference>
<dbReference type="EMBL" id="PFBO01000085">
    <property type="protein sequence ID" value="PIT90399.1"/>
    <property type="molecule type" value="Genomic_DNA"/>
</dbReference>